<dbReference type="GO" id="GO:0005524">
    <property type="term" value="F:ATP binding"/>
    <property type="evidence" value="ECO:0007669"/>
    <property type="project" value="UniProtKB-KW"/>
</dbReference>
<protein>
    <recommendedName>
        <fullName evidence="1">non-specific serine/threonine protein kinase</fullName>
        <ecNumber evidence="1">2.7.11.1</ecNumber>
    </recommendedName>
</protein>
<dbReference type="Pfam" id="PF00069">
    <property type="entry name" value="Pkinase"/>
    <property type="match status" value="1"/>
</dbReference>
<keyword evidence="3" id="KW-0808">Transferase</keyword>
<evidence type="ECO:0000256" key="2">
    <source>
        <dbReference type="ARBA" id="ARBA00022527"/>
    </source>
</evidence>
<feature type="region of interest" description="Disordered" evidence="10">
    <location>
        <begin position="307"/>
        <end position="332"/>
    </location>
</feature>
<dbReference type="Proteomes" id="UP000291259">
    <property type="component" value="Chromosome"/>
</dbReference>
<dbReference type="PROSITE" id="PS00108">
    <property type="entry name" value="PROTEIN_KINASE_ST"/>
    <property type="match status" value="1"/>
</dbReference>
<feature type="domain" description="Protein kinase" evidence="12">
    <location>
        <begin position="13"/>
        <end position="269"/>
    </location>
</feature>
<organism evidence="13 14">
    <name type="scientific">Agromyces protaetiae</name>
    <dbReference type="NCBI Taxonomy" id="2509455"/>
    <lineage>
        <taxon>Bacteria</taxon>
        <taxon>Bacillati</taxon>
        <taxon>Actinomycetota</taxon>
        <taxon>Actinomycetes</taxon>
        <taxon>Micrococcales</taxon>
        <taxon>Microbacteriaceae</taxon>
        <taxon>Agromyces</taxon>
    </lineage>
</organism>
<sequence length="573" mass="58518">MRPSAGLTFGGRYELQSRIAIGGMGEVWQATDLVIGRQVAIKILKDEYLGDPGFLERFRAEARHAALVNHEGIANVFDYGEEDGSAYLVMELVPGEALSTILEREHVLSTDKVLDIVAQTAAALQAAHAAGLVHRDIKPGNLLITPDGRVKITDFGIARIADQVPLTATGQVMGTVQYLSPEQASGHPASPTTDIYSLGIVAYECLAGRRPFTGESQVAIAMAQINEAPPELPVTVSEPVRNLVYACIAKNPADRPQSAAHLARAAQALRRGDVHSAAAAVPAVLGAAGATAATMLLPQSGATAATTVLPSASGPGSSGAAEGEAETTTAPKKRSPWTWPLIILIAILAIVLIGTIIAFATSGGGKGLSTATNTTATTATTAAPTTPTTAPPTTASTIQIDRTKYLGMNIDEAEAAIQGLGLATVRQESGPASEPGQANTVTDVNPSGPVPPGTTITLTYLGAPENPAAPASGPQIAGATSGDVDAGSTVQLTWDGQQCPAGQQISGYTVTVAGGTIPGSANPTQTSVGPGQTAVSVLIGNTPGQQFTAHFMYFCGQLSSPESPTSTFDITAP</sequence>
<accession>A0A4P6FFP0</accession>
<keyword evidence="2 13" id="KW-0723">Serine/threonine-protein kinase</keyword>
<evidence type="ECO:0000256" key="8">
    <source>
        <dbReference type="ARBA" id="ARBA00047899"/>
    </source>
</evidence>
<dbReference type="SMART" id="SM00220">
    <property type="entry name" value="S_TKc"/>
    <property type="match status" value="1"/>
</dbReference>
<evidence type="ECO:0000256" key="11">
    <source>
        <dbReference type="SAM" id="Phobius"/>
    </source>
</evidence>
<evidence type="ECO:0000256" key="1">
    <source>
        <dbReference type="ARBA" id="ARBA00012513"/>
    </source>
</evidence>
<comment type="catalytic activity">
    <reaction evidence="9">
        <text>L-seryl-[protein] + ATP = O-phospho-L-seryl-[protein] + ADP + H(+)</text>
        <dbReference type="Rhea" id="RHEA:17989"/>
        <dbReference type="Rhea" id="RHEA-COMP:9863"/>
        <dbReference type="Rhea" id="RHEA-COMP:11604"/>
        <dbReference type="ChEBI" id="CHEBI:15378"/>
        <dbReference type="ChEBI" id="CHEBI:29999"/>
        <dbReference type="ChEBI" id="CHEBI:30616"/>
        <dbReference type="ChEBI" id="CHEBI:83421"/>
        <dbReference type="ChEBI" id="CHEBI:456216"/>
        <dbReference type="EC" id="2.7.11.1"/>
    </reaction>
</comment>
<keyword evidence="11" id="KW-1133">Transmembrane helix</keyword>
<dbReference type="FunFam" id="1.10.510.10:FF:000021">
    <property type="entry name" value="Serine/threonine protein kinase"/>
    <property type="match status" value="1"/>
</dbReference>
<dbReference type="RefSeq" id="WP_129188979.1">
    <property type="nucleotide sequence ID" value="NZ_CP035491.1"/>
</dbReference>
<evidence type="ECO:0000256" key="5">
    <source>
        <dbReference type="ARBA" id="ARBA00022741"/>
    </source>
</evidence>
<dbReference type="GO" id="GO:0045717">
    <property type="term" value="P:negative regulation of fatty acid biosynthetic process"/>
    <property type="evidence" value="ECO:0007669"/>
    <property type="project" value="UniProtKB-ARBA"/>
</dbReference>
<keyword evidence="7" id="KW-0067">ATP-binding</keyword>
<feature type="compositionally biased region" description="Polar residues" evidence="10">
    <location>
        <begin position="436"/>
        <end position="445"/>
    </location>
</feature>
<evidence type="ECO:0000256" key="10">
    <source>
        <dbReference type="SAM" id="MobiDB-lite"/>
    </source>
</evidence>
<dbReference type="CDD" id="cd14014">
    <property type="entry name" value="STKc_PknB_like"/>
    <property type="match status" value="1"/>
</dbReference>
<evidence type="ECO:0000256" key="9">
    <source>
        <dbReference type="ARBA" id="ARBA00048679"/>
    </source>
</evidence>
<dbReference type="PROSITE" id="PS50011">
    <property type="entry name" value="PROTEIN_KINASE_DOM"/>
    <property type="match status" value="1"/>
</dbReference>
<evidence type="ECO:0000259" key="12">
    <source>
        <dbReference type="PROSITE" id="PS50011"/>
    </source>
</evidence>
<dbReference type="InterPro" id="IPR011009">
    <property type="entry name" value="Kinase-like_dom_sf"/>
</dbReference>
<feature type="region of interest" description="Disordered" evidence="10">
    <location>
        <begin position="427"/>
        <end position="484"/>
    </location>
</feature>
<proteinExistence type="predicted"/>
<dbReference type="CDD" id="cd06577">
    <property type="entry name" value="PASTA_pknB"/>
    <property type="match status" value="1"/>
</dbReference>
<dbReference type="SUPFAM" id="SSF56112">
    <property type="entry name" value="Protein kinase-like (PK-like)"/>
    <property type="match status" value="1"/>
</dbReference>
<feature type="compositionally biased region" description="Low complexity" evidence="10">
    <location>
        <begin position="310"/>
        <end position="330"/>
    </location>
</feature>
<keyword evidence="11" id="KW-0812">Transmembrane</keyword>
<evidence type="ECO:0000256" key="3">
    <source>
        <dbReference type="ARBA" id="ARBA00022679"/>
    </source>
</evidence>
<evidence type="ECO:0000313" key="14">
    <source>
        <dbReference type="Proteomes" id="UP000291259"/>
    </source>
</evidence>
<evidence type="ECO:0000256" key="6">
    <source>
        <dbReference type="ARBA" id="ARBA00022777"/>
    </source>
</evidence>
<keyword evidence="5" id="KW-0547">Nucleotide-binding</keyword>
<keyword evidence="11" id="KW-0472">Membrane</keyword>
<dbReference type="EMBL" id="CP035491">
    <property type="protein sequence ID" value="QAY72597.1"/>
    <property type="molecule type" value="Genomic_DNA"/>
</dbReference>
<dbReference type="KEGG" id="agf:ET445_03805"/>
<reference evidence="13 14" key="1">
    <citation type="submission" date="2019-01" db="EMBL/GenBank/DDBJ databases">
        <title>Genome sequencing of strain FW100M-8.</title>
        <authorList>
            <person name="Heo J."/>
            <person name="Kim S.-J."/>
            <person name="Kim J.-S."/>
            <person name="Hong S.-B."/>
            <person name="Kwon S.-W."/>
        </authorList>
    </citation>
    <scope>NUCLEOTIDE SEQUENCE [LARGE SCALE GENOMIC DNA]</scope>
    <source>
        <strain evidence="13 14">FW100M-8</strain>
    </source>
</reference>
<keyword evidence="14" id="KW-1185">Reference proteome</keyword>
<dbReference type="Gene3D" id="3.30.10.20">
    <property type="match status" value="1"/>
</dbReference>
<dbReference type="PANTHER" id="PTHR43289">
    <property type="entry name" value="MITOGEN-ACTIVATED PROTEIN KINASE KINASE KINASE 20-RELATED"/>
    <property type="match status" value="1"/>
</dbReference>
<dbReference type="Gene3D" id="1.10.510.10">
    <property type="entry name" value="Transferase(Phosphotransferase) domain 1"/>
    <property type="match status" value="1"/>
</dbReference>
<gene>
    <name evidence="13" type="ORF">ET445_03805</name>
</gene>
<keyword evidence="6 13" id="KW-0418">Kinase</keyword>
<feature type="transmembrane region" description="Helical" evidence="11">
    <location>
        <begin position="337"/>
        <end position="360"/>
    </location>
</feature>
<keyword evidence="4" id="KW-0677">Repeat</keyword>
<comment type="catalytic activity">
    <reaction evidence="8">
        <text>L-threonyl-[protein] + ATP = O-phospho-L-threonyl-[protein] + ADP + H(+)</text>
        <dbReference type="Rhea" id="RHEA:46608"/>
        <dbReference type="Rhea" id="RHEA-COMP:11060"/>
        <dbReference type="Rhea" id="RHEA-COMP:11605"/>
        <dbReference type="ChEBI" id="CHEBI:15378"/>
        <dbReference type="ChEBI" id="CHEBI:30013"/>
        <dbReference type="ChEBI" id="CHEBI:30616"/>
        <dbReference type="ChEBI" id="CHEBI:61977"/>
        <dbReference type="ChEBI" id="CHEBI:456216"/>
        <dbReference type="EC" id="2.7.11.1"/>
    </reaction>
</comment>
<dbReference type="EC" id="2.7.11.1" evidence="1"/>
<name>A0A4P6FFP0_9MICO</name>
<dbReference type="InterPro" id="IPR000719">
    <property type="entry name" value="Prot_kinase_dom"/>
</dbReference>
<dbReference type="AlphaFoldDB" id="A0A4P6FFP0"/>
<evidence type="ECO:0000256" key="4">
    <source>
        <dbReference type="ARBA" id="ARBA00022737"/>
    </source>
</evidence>
<dbReference type="FunFam" id="3.30.200.20:FF:000035">
    <property type="entry name" value="Serine/threonine protein kinase Stk1"/>
    <property type="match status" value="1"/>
</dbReference>
<dbReference type="OrthoDB" id="9762169at2"/>
<dbReference type="InterPro" id="IPR008271">
    <property type="entry name" value="Ser/Thr_kinase_AS"/>
</dbReference>
<dbReference type="InterPro" id="IPR005543">
    <property type="entry name" value="PASTA_dom"/>
</dbReference>
<dbReference type="GO" id="GO:0004674">
    <property type="term" value="F:protein serine/threonine kinase activity"/>
    <property type="evidence" value="ECO:0007669"/>
    <property type="project" value="UniProtKB-KW"/>
</dbReference>
<dbReference type="Gene3D" id="3.30.200.20">
    <property type="entry name" value="Phosphorylase Kinase, domain 1"/>
    <property type="match status" value="1"/>
</dbReference>
<evidence type="ECO:0000313" key="13">
    <source>
        <dbReference type="EMBL" id="QAY72597.1"/>
    </source>
</evidence>
<dbReference type="PANTHER" id="PTHR43289:SF6">
    <property type="entry name" value="SERINE_THREONINE-PROTEIN KINASE NEKL-3"/>
    <property type="match status" value="1"/>
</dbReference>
<evidence type="ECO:0000256" key="7">
    <source>
        <dbReference type="ARBA" id="ARBA00022840"/>
    </source>
</evidence>